<evidence type="ECO:0000313" key="2">
    <source>
        <dbReference type="Proteomes" id="UP000275408"/>
    </source>
</evidence>
<proteinExistence type="predicted"/>
<name>A0A3M6TQK7_POCDA</name>
<dbReference type="OrthoDB" id="5972707at2759"/>
<dbReference type="EMBL" id="RCHS01003146">
    <property type="protein sequence ID" value="RMX43703.1"/>
    <property type="molecule type" value="Genomic_DNA"/>
</dbReference>
<sequence length="353" mass="40377">MQMSTIVSISIRSSDEDKAEFVGYLPSKALKIEEPTNSEKDGFTQRGSQVRKALDMREIPISSAEADDNGAHISKPKRLFQYNSEGSRTVHKNENGTFYTNVKTSKGYRREYIPESEVYELTRDHKTSKFHPQFSRTIATVKAITDKKLKPFYLVLYKWAGGETIDNLLDEGIPTDKVYNTLIKEKTTTVSKTVPGPKMIANRKYENMKPTSTKTTLKRNEAETLIASLHTLPLSSSVTFTKERYISVNSSPNTLNAIHRFCVLGNSILRIDTTFELNLAITSRIYTNSLELKHRLKKKRLREDEMSKEVANVASMLEKWTTEFYLEEERAVRDLGKYRLAPGYDQFQVDSVK</sequence>
<reference evidence="1 2" key="1">
    <citation type="journal article" date="2018" name="Sci. Rep.">
        <title>Comparative analysis of the Pocillopora damicornis genome highlights role of immune system in coral evolution.</title>
        <authorList>
            <person name="Cunning R."/>
            <person name="Bay R.A."/>
            <person name="Gillette P."/>
            <person name="Baker A.C."/>
            <person name="Traylor-Knowles N."/>
        </authorList>
    </citation>
    <scope>NUCLEOTIDE SEQUENCE [LARGE SCALE GENOMIC DNA]</scope>
    <source>
        <strain evidence="1">RSMAS</strain>
        <tissue evidence="1">Whole animal</tissue>
    </source>
</reference>
<organism evidence="1 2">
    <name type="scientific">Pocillopora damicornis</name>
    <name type="common">Cauliflower coral</name>
    <name type="synonym">Millepora damicornis</name>
    <dbReference type="NCBI Taxonomy" id="46731"/>
    <lineage>
        <taxon>Eukaryota</taxon>
        <taxon>Metazoa</taxon>
        <taxon>Cnidaria</taxon>
        <taxon>Anthozoa</taxon>
        <taxon>Hexacorallia</taxon>
        <taxon>Scleractinia</taxon>
        <taxon>Astrocoeniina</taxon>
        <taxon>Pocilloporidae</taxon>
        <taxon>Pocillopora</taxon>
    </lineage>
</organism>
<protein>
    <submittedName>
        <fullName evidence="1">Uncharacterized protein</fullName>
    </submittedName>
</protein>
<comment type="caution">
    <text evidence="1">The sequence shown here is derived from an EMBL/GenBank/DDBJ whole genome shotgun (WGS) entry which is preliminary data.</text>
</comment>
<dbReference type="Proteomes" id="UP000275408">
    <property type="component" value="Unassembled WGS sequence"/>
</dbReference>
<accession>A0A3M6TQK7</accession>
<dbReference type="AlphaFoldDB" id="A0A3M6TQK7"/>
<keyword evidence="2" id="KW-1185">Reference proteome</keyword>
<evidence type="ECO:0000313" key="1">
    <source>
        <dbReference type="EMBL" id="RMX43703.1"/>
    </source>
</evidence>
<gene>
    <name evidence="1" type="ORF">pdam_00006358</name>
</gene>